<protein>
    <submittedName>
        <fullName evidence="1">Transferase, mitochondrial</fullName>
    </submittedName>
</protein>
<dbReference type="PANTHER" id="PTHR22602:SF0">
    <property type="entry name" value="TRANSFERASE CAF17, MITOCHONDRIAL-RELATED"/>
    <property type="match status" value="1"/>
</dbReference>
<dbReference type="InterPro" id="IPR045179">
    <property type="entry name" value="YgfZ/GcvT"/>
</dbReference>
<dbReference type="GO" id="GO:0016740">
    <property type="term" value="F:transferase activity"/>
    <property type="evidence" value="ECO:0007669"/>
    <property type="project" value="UniProtKB-KW"/>
</dbReference>
<dbReference type="Proteomes" id="UP001327560">
    <property type="component" value="Chromosome 1"/>
</dbReference>
<dbReference type="PANTHER" id="PTHR22602">
    <property type="entry name" value="TRANSFERASE CAF17, MITOCHONDRIAL-RELATED"/>
    <property type="match status" value="1"/>
</dbReference>
<evidence type="ECO:0000313" key="1">
    <source>
        <dbReference type="EMBL" id="WOK94293.1"/>
    </source>
</evidence>
<dbReference type="GO" id="GO:0016226">
    <property type="term" value="P:iron-sulfur cluster assembly"/>
    <property type="evidence" value="ECO:0007669"/>
    <property type="project" value="TreeGrafter"/>
</dbReference>
<keyword evidence="2" id="KW-1185">Reference proteome</keyword>
<dbReference type="GO" id="GO:0005759">
    <property type="term" value="C:mitochondrial matrix"/>
    <property type="evidence" value="ECO:0007669"/>
    <property type="project" value="TreeGrafter"/>
</dbReference>
<reference evidence="1 2" key="1">
    <citation type="submission" date="2023-10" db="EMBL/GenBank/DDBJ databases">
        <title>Chromosome-scale genome assembly provides insights into flower coloration mechanisms of Canna indica.</title>
        <authorList>
            <person name="Li C."/>
        </authorList>
    </citation>
    <scope>NUCLEOTIDE SEQUENCE [LARGE SCALE GENOMIC DNA]</scope>
    <source>
        <tissue evidence="1">Flower</tissue>
    </source>
</reference>
<accession>A0AAQ3JQD6</accession>
<dbReference type="SUPFAM" id="SSF103025">
    <property type="entry name" value="Folate-binding domain"/>
    <property type="match status" value="1"/>
</dbReference>
<evidence type="ECO:0000313" key="2">
    <source>
        <dbReference type="Proteomes" id="UP001327560"/>
    </source>
</evidence>
<proteinExistence type="predicted"/>
<dbReference type="AlphaFoldDB" id="A0AAQ3JQD6"/>
<dbReference type="EMBL" id="CP136890">
    <property type="protein sequence ID" value="WOK94293.1"/>
    <property type="molecule type" value="Genomic_DNA"/>
</dbReference>
<sequence>MWMPYCWKCILAIDVDRYLNRFEYFNYKIWSSGPVYVFTSYLRLFPPSLPLPTPSGRQAGPLACRLESRTVVQFRGLDTVKFLQGLLTNDVCRLAAQDIPAGGSDSQTPYVPTPNLNHRNPPPLYAALVTPQGRFLYARPLPLSPPGANEKLNWSGSGPGSNDSEEPFTLFADVDAAVVDELLHCFKK</sequence>
<keyword evidence="1" id="KW-0808">Transferase</keyword>
<name>A0AAQ3JQD6_9LILI</name>
<gene>
    <name evidence="1" type="ORF">Cni_G02995</name>
</gene>
<organism evidence="1 2">
    <name type="scientific">Canna indica</name>
    <name type="common">Indian-shot</name>
    <dbReference type="NCBI Taxonomy" id="4628"/>
    <lineage>
        <taxon>Eukaryota</taxon>
        <taxon>Viridiplantae</taxon>
        <taxon>Streptophyta</taxon>
        <taxon>Embryophyta</taxon>
        <taxon>Tracheophyta</taxon>
        <taxon>Spermatophyta</taxon>
        <taxon>Magnoliopsida</taxon>
        <taxon>Liliopsida</taxon>
        <taxon>Zingiberales</taxon>
        <taxon>Cannaceae</taxon>
        <taxon>Canna</taxon>
    </lineage>
</organism>